<sequence length="412" mass="43049">MTKLLLIEANGNAGEDLLRAAEALGVRTYVATHADLYEKYPQSSRDLIAGTVFTDFSDLEQARKELVAYGRETGVDGVITGWEFFSGLSTLVAADLGLPSHDPALADAVRNKRAMAEAFDQAGAPAPRTVTGPDAEVLAARIAEAGLDYPLVVKPAENAGSIGVSIVREAAGLARAVEFAQGWPFEFPHGTPLDNSVLAQEYVGGVEFSVESAVVDGAVRHIAVTQKFTTDDDSRAELGHTVPAELSSGDRATLLAGVEAGLSALGFRHGIAHTEIKLVSPGVAKIIEIGARPPGDHIMKLVRLATGISEAAAYIDIAVGKAPSLDPTEERAAAIRFLTPPSAGVFRGVSGVPESEHVVEAEVYAEPGKEIGDPTDNVARVGYVIVTAGSTTEVNELANDVVGAITVEVDRP</sequence>
<dbReference type="PANTHER" id="PTHR43585:SF2">
    <property type="entry name" value="ATP-GRASP ENZYME FSQD"/>
    <property type="match status" value="1"/>
</dbReference>
<dbReference type="Gene3D" id="3.40.50.20">
    <property type="match status" value="1"/>
</dbReference>
<dbReference type="Pfam" id="PF18130">
    <property type="entry name" value="ATPgrasp_N"/>
    <property type="match status" value="1"/>
</dbReference>
<dbReference type="EMBL" id="BSSD01000001">
    <property type="protein sequence ID" value="GLW89647.1"/>
    <property type="molecule type" value="Genomic_DNA"/>
</dbReference>
<dbReference type="InterPro" id="IPR052032">
    <property type="entry name" value="ATP-dep_AA_Ligase"/>
</dbReference>
<evidence type="ECO:0000256" key="4">
    <source>
        <dbReference type="PROSITE-ProRule" id="PRU00409"/>
    </source>
</evidence>
<feature type="domain" description="ATP-grasp" evidence="5">
    <location>
        <begin position="116"/>
        <end position="319"/>
    </location>
</feature>
<evidence type="ECO:0000259" key="5">
    <source>
        <dbReference type="PROSITE" id="PS50975"/>
    </source>
</evidence>
<evidence type="ECO:0000256" key="3">
    <source>
        <dbReference type="ARBA" id="ARBA00022840"/>
    </source>
</evidence>
<reference evidence="6" key="1">
    <citation type="submission" date="2023-02" db="EMBL/GenBank/DDBJ databases">
        <title>Actinokineospora globicatena NBRC 15670.</title>
        <authorList>
            <person name="Ichikawa N."/>
            <person name="Sato H."/>
            <person name="Tonouchi N."/>
        </authorList>
    </citation>
    <scope>NUCLEOTIDE SEQUENCE</scope>
    <source>
        <strain evidence="6">NBRC 15670</strain>
    </source>
</reference>
<organism evidence="6 7">
    <name type="scientific">Actinokineospora globicatena</name>
    <dbReference type="NCBI Taxonomy" id="103729"/>
    <lineage>
        <taxon>Bacteria</taxon>
        <taxon>Bacillati</taxon>
        <taxon>Actinomycetota</taxon>
        <taxon>Actinomycetes</taxon>
        <taxon>Pseudonocardiales</taxon>
        <taxon>Pseudonocardiaceae</taxon>
        <taxon>Actinokineospora</taxon>
    </lineage>
</organism>
<keyword evidence="2 4" id="KW-0547">Nucleotide-binding</keyword>
<gene>
    <name evidence="6" type="ORF">Aglo03_04630</name>
</gene>
<dbReference type="InterPro" id="IPR040570">
    <property type="entry name" value="LAL_C2"/>
</dbReference>
<accession>A0A9W6QJC2</accession>
<dbReference type="Gene3D" id="3.30.470.20">
    <property type="entry name" value="ATP-grasp fold, B domain"/>
    <property type="match status" value="1"/>
</dbReference>
<keyword evidence="1" id="KW-0436">Ligase</keyword>
<dbReference type="Pfam" id="PF18603">
    <property type="entry name" value="LAL_C2"/>
    <property type="match status" value="1"/>
</dbReference>
<proteinExistence type="predicted"/>
<evidence type="ECO:0000256" key="1">
    <source>
        <dbReference type="ARBA" id="ARBA00022598"/>
    </source>
</evidence>
<dbReference type="GO" id="GO:0016874">
    <property type="term" value="F:ligase activity"/>
    <property type="evidence" value="ECO:0007669"/>
    <property type="project" value="UniProtKB-KW"/>
</dbReference>
<dbReference type="Pfam" id="PF13535">
    <property type="entry name" value="ATP-grasp_4"/>
    <property type="match status" value="1"/>
</dbReference>
<keyword evidence="7" id="KW-1185">Reference proteome</keyword>
<dbReference type="Proteomes" id="UP001165042">
    <property type="component" value="Unassembled WGS sequence"/>
</dbReference>
<evidence type="ECO:0000313" key="7">
    <source>
        <dbReference type="Proteomes" id="UP001165042"/>
    </source>
</evidence>
<dbReference type="SUPFAM" id="SSF56059">
    <property type="entry name" value="Glutathione synthetase ATP-binding domain-like"/>
    <property type="match status" value="1"/>
</dbReference>
<dbReference type="RefSeq" id="WP_253838191.1">
    <property type="nucleotide sequence ID" value="NZ_BAAAVC010000002.1"/>
</dbReference>
<dbReference type="PROSITE" id="PS50975">
    <property type="entry name" value="ATP_GRASP"/>
    <property type="match status" value="1"/>
</dbReference>
<dbReference type="GO" id="GO:0005524">
    <property type="term" value="F:ATP binding"/>
    <property type="evidence" value="ECO:0007669"/>
    <property type="project" value="UniProtKB-UniRule"/>
</dbReference>
<dbReference type="PANTHER" id="PTHR43585">
    <property type="entry name" value="FUMIPYRROLE BIOSYNTHESIS PROTEIN C"/>
    <property type="match status" value="1"/>
</dbReference>
<keyword evidence="3 4" id="KW-0067">ATP-binding</keyword>
<name>A0A9W6QJC2_9PSEU</name>
<evidence type="ECO:0000313" key="6">
    <source>
        <dbReference type="EMBL" id="GLW89647.1"/>
    </source>
</evidence>
<dbReference type="InterPro" id="IPR011761">
    <property type="entry name" value="ATP-grasp"/>
</dbReference>
<dbReference type="InterPro" id="IPR041472">
    <property type="entry name" value="BL00235/CARNS1_N"/>
</dbReference>
<dbReference type="AlphaFoldDB" id="A0A9W6QJC2"/>
<protein>
    <submittedName>
        <fullName evidence="6">Carboxylase</fullName>
    </submittedName>
</protein>
<comment type="caution">
    <text evidence="6">The sequence shown here is derived from an EMBL/GenBank/DDBJ whole genome shotgun (WGS) entry which is preliminary data.</text>
</comment>
<dbReference type="GO" id="GO:0046872">
    <property type="term" value="F:metal ion binding"/>
    <property type="evidence" value="ECO:0007669"/>
    <property type="project" value="InterPro"/>
</dbReference>
<evidence type="ECO:0000256" key="2">
    <source>
        <dbReference type="ARBA" id="ARBA00022741"/>
    </source>
</evidence>